<evidence type="ECO:0000259" key="1">
    <source>
        <dbReference type="Pfam" id="PF19864"/>
    </source>
</evidence>
<name>A0ABW3CRS0_9ACTN</name>
<dbReference type="PANTHER" id="PTHR42731:SF1">
    <property type="entry name" value="RADICAL SAM DOMAIN PROTEIN"/>
    <property type="match status" value="1"/>
</dbReference>
<keyword evidence="3" id="KW-1185">Reference proteome</keyword>
<dbReference type="EMBL" id="JBHTIR010004030">
    <property type="protein sequence ID" value="MFD0856249.1"/>
    <property type="molecule type" value="Genomic_DNA"/>
</dbReference>
<dbReference type="PANTHER" id="PTHR42731">
    <property type="entry name" value="SLL1084 PROTEIN"/>
    <property type="match status" value="1"/>
</dbReference>
<feature type="non-terminal residue" evidence="2">
    <location>
        <position position="156"/>
    </location>
</feature>
<gene>
    <name evidence="2" type="ORF">ACFQ07_28680</name>
</gene>
<reference evidence="3" key="1">
    <citation type="journal article" date="2019" name="Int. J. Syst. Evol. Microbiol.">
        <title>The Global Catalogue of Microorganisms (GCM) 10K type strain sequencing project: providing services to taxonomists for standard genome sequencing and annotation.</title>
        <authorList>
            <consortium name="The Broad Institute Genomics Platform"/>
            <consortium name="The Broad Institute Genome Sequencing Center for Infectious Disease"/>
            <person name="Wu L."/>
            <person name="Ma J."/>
        </authorList>
    </citation>
    <scope>NUCLEOTIDE SEQUENCE [LARGE SCALE GENOMIC DNA]</scope>
    <source>
        <strain evidence="3">JCM 31696</strain>
    </source>
</reference>
<evidence type="ECO:0000313" key="3">
    <source>
        <dbReference type="Proteomes" id="UP001597083"/>
    </source>
</evidence>
<protein>
    <submittedName>
        <fullName evidence="2">B12-binding domain-containing radical SAM protein</fullName>
    </submittedName>
</protein>
<evidence type="ECO:0000313" key="2">
    <source>
        <dbReference type="EMBL" id="MFD0856249.1"/>
    </source>
</evidence>
<dbReference type="Pfam" id="PF19864">
    <property type="entry name" value="Radical_SAM_N2"/>
    <property type="match status" value="1"/>
</dbReference>
<feature type="domain" description="Radical SAM" evidence="1">
    <location>
        <begin position="58"/>
        <end position="156"/>
    </location>
</feature>
<comment type="caution">
    <text evidence="2">The sequence shown here is derived from an EMBL/GenBank/DDBJ whole genome shotgun (WGS) entry which is preliminary data.</text>
</comment>
<organism evidence="2 3">
    <name type="scientific">Actinomadura adrarensis</name>
    <dbReference type="NCBI Taxonomy" id="1819600"/>
    <lineage>
        <taxon>Bacteria</taxon>
        <taxon>Bacillati</taxon>
        <taxon>Actinomycetota</taxon>
        <taxon>Actinomycetes</taxon>
        <taxon>Streptosporangiales</taxon>
        <taxon>Thermomonosporaceae</taxon>
        <taxon>Actinomadura</taxon>
    </lineage>
</organism>
<dbReference type="Proteomes" id="UP001597083">
    <property type="component" value="Unassembled WGS sequence"/>
</dbReference>
<proteinExistence type="predicted"/>
<accession>A0ABW3CRS0</accession>
<sequence>MPVESIFARLEPLLPRVQKPIQYVGGELNSQVKDWDEAEVRWALMYPDAYEVGLPNQGVQILYEILNEREGVLAERTYSVWPDLEAIMREHGIPQFTVDAHRPVAAFDVLGVSFSTELGYTNLLTALDLAGIPLDAAERGEEHPIVLAGGHAAFNP</sequence>
<dbReference type="InterPro" id="IPR045784">
    <property type="entry name" value="Radical_SAM_N2"/>
</dbReference>